<dbReference type="Proteomes" id="UP000317940">
    <property type="component" value="Unassembled WGS sequence"/>
</dbReference>
<proteinExistence type="predicted"/>
<dbReference type="EMBL" id="VIWT01000001">
    <property type="protein sequence ID" value="TWF99913.1"/>
    <property type="molecule type" value="Genomic_DNA"/>
</dbReference>
<comment type="caution">
    <text evidence="1">The sequence shown here is derived from an EMBL/GenBank/DDBJ whole genome shotgun (WGS) entry which is preliminary data.</text>
</comment>
<evidence type="ECO:0000313" key="1">
    <source>
        <dbReference type="EMBL" id="TWF99913.1"/>
    </source>
</evidence>
<sequence length="106" mass="11473">MVTGLPGFLMVHQVTIEAYQGDSAYGPRWAPPTAVRCFLDEGTRMVRARDGREVSSTSTAYCPLTTTAPTDSRVTLPDGRQATVIQALRRDGGTLPVPSHLEVQLT</sequence>
<dbReference type="AlphaFoldDB" id="A0A561UKM2"/>
<protein>
    <submittedName>
        <fullName evidence="1">Uncharacterized protein</fullName>
    </submittedName>
</protein>
<organism evidence="1 2">
    <name type="scientific">Kitasatospora viridis</name>
    <dbReference type="NCBI Taxonomy" id="281105"/>
    <lineage>
        <taxon>Bacteria</taxon>
        <taxon>Bacillati</taxon>
        <taxon>Actinomycetota</taxon>
        <taxon>Actinomycetes</taxon>
        <taxon>Kitasatosporales</taxon>
        <taxon>Streptomycetaceae</taxon>
        <taxon>Kitasatospora</taxon>
    </lineage>
</organism>
<accession>A0A561UKM2</accession>
<reference evidence="1 2" key="1">
    <citation type="submission" date="2019-06" db="EMBL/GenBank/DDBJ databases">
        <title>Sequencing the genomes of 1000 actinobacteria strains.</title>
        <authorList>
            <person name="Klenk H.-P."/>
        </authorList>
    </citation>
    <scope>NUCLEOTIDE SEQUENCE [LARGE SCALE GENOMIC DNA]</scope>
    <source>
        <strain evidence="1 2">DSM 44826</strain>
    </source>
</reference>
<keyword evidence="2" id="KW-1185">Reference proteome</keyword>
<name>A0A561UKM2_9ACTN</name>
<evidence type="ECO:0000313" key="2">
    <source>
        <dbReference type="Proteomes" id="UP000317940"/>
    </source>
</evidence>
<gene>
    <name evidence="1" type="ORF">FHX73_113773</name>
</gene>